<proteinExistence type="predicted"/>
<organism evidence="2 3">
    <name type="scientific">Dimargaris cristalligena</name>
    <dbReference type="NCBI Taxonomy" id="215637"/>
    <lineage>
        <taxon>Eukaryota</taxon>
        <taxon>Fungi</taxon>
        <taxon>Fungi incertae sedis</taxon>
        <taxon>Zoopagomycota</taxon>
        <taxon>Kickxellomycotina</taxon>
        <taxon>Dimargaritomycetes</taxon>
        <taxon>Dimargaritales</taxon>
        <taxon>Dimargaritaceae</taxon>
        <taxon>Dimargaris</taxon>
    </lineage>
</organism>
<dbReference type="EMBL" id="ML003194">
    <property type="protein sequence ID" value="RKP34460.1"/>
    <property type="molecule type" value="Genomic_DNA"/>
</dbReference>
<protein>
    <submittedName>
        <fullName evidence="2">Uncharacterized protein</fullName>
    </submittedName>
</protein>
<gene>
    <name evidence="2" type="ORF">BJ085DRAFT_31519</name>
</gene>
<keyword evidence="1" id="KW-0732">Signal</keyword>
<reference evidence="3" key="1">
    <citation type="journal article" date="2018" name="Nat. Microbiol.">
        <title>Leveraging single-cell genomics to expand the fungal tree of life.</title>
        <authorList>
            <person name="Ahrendt S.R."/>
            <person name="Quandt C.A."/>
            <person name="Ciobanu D."/>
            <person name="Clum A."/>
            <person name="Salamov A."/>
            <person name="Andreopoulos B."/>
            <person name="Cheng J.F."/>
            <person name="Woyke T."/>
            <person name="Pelin A."/>
            <person name="Henrissat B."/>
            <person name="Reynolds N.K."/>
            <person name="Benny G.L."/>
            <person name="Smith M.E."/>
            <person name="James T.Y."/>
            <person name="Grigoriev I.V."/>
        </authorList>
    </citation>
    <scope>NUCLEOTIDE SEQUENCE [LARGE SCALE GENOMIC DNA]</scope>
    <source>
        <strain evidence="3">RSA 468</strain>
    </source>
</reference>
<feature type="chain" id="PRO_5020633134" evidence="1">
    <location>
        <begin position="24"/>
        <end position="432"/>
    </location>
</feature>
<sequence>MVTYQITLLGAASLFVFALTATAYPGELTRRWGEGQQMSMQENLNATPNPHQAQVNGYQDTSTIEKHTKSTGNFQDVLRNLGSNGNPAVWEEFKRRLNTLAGLETWDVILDKASDNVRKFVSRPVSQSRQLISTIKGSSVSTFSRSLFRSKKAPSPTSSQHSSVSATTRPDLDKRVFLNLAKLQGNLMGAAFPLATHATGATLWEIMRVLVVTQKIHTSDMEIPDMFGNLQMSIPVSSQDRASHFITIGYHIVTIGLWRMYRNRQFEDITNFFTKAMLALDSLPAYSFIQNSLFGYMESHATLIITLAAFEKNTTIITEVEGYVAKYLPRKRVFDDLNDYYCKVVTSLDLAQLEVPRDNLLKHWKKSTTCYPSTMGAFMIDNINQWLDKSGDLHVAAPFALAEPLGIVEKAATSEGVLKIWAPKPYQLSSKN</sequence>
<evidence type="ECO:0000313" key="2">
    <source>
        <dbReference type="EMBL" id="RKP34460.1"/>
    </source>
</evidence>
<keyword evidence="3" id="KW-1185">Reference proteome</keyword>
<evidence type="ECO:0000256" key="1">
    <source>
        <dbReference type="SAM" id="SignalP"/>
    </source>
</evidence>
<dbReference type="AlphaFoldDB" id="A0A4P9ZQ23"/>
<evidence type="ECO:0000313" key="3">
    <source>
        <dbReference type="Proteomes" id="UP000268162"/>
    </source>
</evidence>
<feature type="signal peptide" evidence="1">
    <location>
        <begin position="1"/>
        <end position="23"/>
    </location>
</feature>
<dbReference type="Proteomes" id="UP000268162">
    <property type="component" value="Unassembled WGS sequence"/>
</dbReference>
<name>A0A4P9ZQ23_9FUNG</name>
<accession>A0A4P9ZQ23</accession>